<keyword evidence="1" id="KW-0524">Neurogenesis</keyword>
<feature type="compositionally biased region" description="Pro residues" evidence="3">
    <location>
        <begin position="223"/>
        <end position="232"/>
    </location>
</feature>
<dbReference type="PANTHER" id="PTHR13935">
    <property type="entry name" value="ACHAETE-SCUTE TRANSCRIPTION FACTOR-RELATED"/>
    <property type="match status" value="1"/>
</dbReference>
<dbReference type="AlphaFoldDB" id="A0A7R8CW68"/>
<dbReference type="InterPro" id="IPR011598">
    <property type="entry name" value="bHLH_dom"/>
</dbReference>
<gene>
    <name evidence="4" type="ORF">LSAA_7806</name>
</gene>
<evidence type="ECO:0000256" key="2">
    <source>
        <dbReference type="ARBA" id="ARBA00023125"/>
    </source>
</evidence>
<evidence type="ECO:0000313" key="4">
    <source>
        <dbReference type="EMBL" id="CAF2900498.1"/>
    </source>
</evidence>
<protein>
    <submittedName>
        <fullName evidence="4">ASCL</fullName>
    </submittedName>
</protein>
<dbReference type="PROSITE" id="PS50888">
    <property type="entry name" value="BHLH"/>
    <property type="match status" value="1"/>
</dbReference>
<keyword evidence="2" id="KW-0238">DNA-binding</keyword>
<evidence type="ECO:0000256" key="3">
    <source>
        <dbReference type="SAM" id="MobiDB-lite"/>
    </source>
</evidence>
<dbReference type="OrthoDB" id="5976910at2759"/>
<dbReference type="GO" id="GO:0090575">
    <property type="term" value="C:RNA polymerase II transcription regulator complex"/>
    <property type="evidence" value="ECO:0007669"/>
    <property type="project" value="TreeGrafter"/>
</dbReference>
<dbReference type="PANTHER" id="PTHR13935:SF106">
    <property type="entry name" value="ACHAETE-SCUTE COMPLEX PROTEIN T5-RELATED"/>
    <property type="match status" value="1"/>
</dbReference>
<dbReference type="Pfam" id="PF00010">
    <property type="entry name" value="HLH"/>
    <property type="match status" value="1"/>
</dbReference>
<feature type="compositionally biased region" description="Polar residues" evidence="3">
    <location>
        <begin position="252"/>
        <end position="262"/>
    </location>
</feature>
<dbReference type="InterPro" id="IPR036638">
    <property type="entry name" value="HLH_DNA-bd_sf"/>
</dbReference>
<dbReference type="Gene3D" id="4.10.280.10">
    <property type="entry name" value="Helix-loop-helix DNA-binding domain"/>
    <property type="match status" value="1"/>
</dbReference>
<dbReference type="GO" id="GO:0007399">
    <property type="term" value="P:nervous system development"/>
    <property type="evidence" value="ECO:0007669"/>
    <property type="project" value="UniProtKB-KW"/>
</dbReference>
<evidence type="ECO:0000256" key="1">
    <source>
        <dbReference type="ARBA" id="ARBA00022902"/>
    </source>
</evidence>
<dbReference type="GO" id="GO:0046983">
    <property type="term" value="F:protein dimerization activity"/>
    <property type="evidence" value="ECO:0007669"/>
    <property type="project" value="InterPro"/>
</dbReference>
<dbReference type="Proteomes" id="UP000675881">
    <property type="component" value="Chromosome 3"/>
</dbReference>
<proteinExistence type="predicted"/>
<reference evidence="4" key="1">
    <citation type="submission" date="2021-02" db="EMBL/GenBank/DDBJ databases">
        <authorList>
            <person name="Bekaert M."/>
        </authorList>
    </citation>
    <scope>NUCLEOTIDE SEQUENCE</scope>
    <source>
        <strain evidence="4">IoA-00</strain>
    </source>
</reference>
<dbReference type="EMBL" id="HG994582">
    <property type="protein sequence ID" value="CAF2900498.1"/>
    <property type="molecule type" value="Genomic_DNA"/>
</dbReference>
<dbReference type="GO" id="GO:0000977">
    <property type="term" value="F:RNA polymerase II transcription regulatory region sequence-specific DNA binding"/>
    <property type="evidence" value="ECO:0007669"/>
    <property type="project" value="TreeGrafter"/>
</dbReference>
<evidence type="ECO:0000313" key="5">
    <source>
        <dbReference type="Proteomes" id="UP000675881"/>
    </source>
</evidence>
<dbReference type="SUPFAM" id="SSF47459">
    <property type="entry name" value="HLH, helix-loop-helix DNA-binding domain"/>
    <property type="match status" value="1"/>
</dbReference>
<dbReference type="SMART" id="SM00353">
    <property type="entry name" value="HLH"/>
    <property type="match status" value="1"/>
</dbReference>
<name>A0A7R8CW68_LEPSM</name>
<feature type="region of interest" description="Disordered" evidence="3">
    <location>
        <begin position="196"/>
        <end position="262"/>
    </location>
</feature>
<dbReference type="CDD" id="cd19723">
    <property type="entry name" value="bHLH_TS_ASCL1_like"/>
    <property type="match status" value="1"/>
</dbReference>
<dbReference type="InterPro" id="IPR015660">
    <property type="entry name" value="MASH1/Ascl1a-like"/>
</dbReference>
<accession>A0A7R8CW68</accession>
<keyword evidence="5" id="KW-1185">Reference proteome</keyword>
<dbReference type="GO" id="GO:0000981">
    <property type="term" value="F:DNA-binding transcription factor activity, RNA polymerase II-specific"/>
    <property type="evidence" value="ECO:0007669"/>
    <property type="project" value="TreeGrafter"/>
</dbReference>
<sequence>MGKSKELSLDLMTRRVEKHAKSTIAKNEIHHSVVNRKDIGYNSKISAKLEHIGDLKEERGSGGASLKALFDYTRLDDSLVPILRRERGPTYICGWVIPPSTNNILQPSSKHDINKAKNSAAALEFIRHHHSVKKPQTPSVSRRNARERNRVKLVNNGFCTLRTHIPHLKSKTSKVDTLRAAVDYIRNLRKLLGEEMSAEEEERSREMSFNLGDLEDEPGSSSPLPPSNPPSPALHSGHSLPPPQQSCLPPQNDSNASSPTNNNVLQMVFSLPNEYAPGMGCQGGNNASHLQSVMSVESPDLLSSMGFDSSVSWYALPDEGFKHEI</sequence>
<organism evidence="4 5">
    <name type="scientific">Lepeophtheirus salmonis</name>
    <name type="common">Salmon louse</name>
    <name type="synonym">Caligus salmonis</name>
    <dbReference type="NCBI Taxonomy" id="72036"/>
    <lineage>
        <taxon>Eukaryota</taxon>
        <taxon>Metazoa</taxon>
        <taxon>Ecdysozoa</taxon>
        <taxon>Arthropoda</taxon>
        <taxon>Crustacea</taxon>
        <taxon>Multicrustacea</taxon>
        <taxon>Hexanauplia</taxon>
        <taxon>Copepoda</taxon>
        <taxon>Siphonostomatoida</taxon>
        <taxon>Caligidae</taxon>
        <taxon>Lepeophtheirus</taxon>
    </lineage>
</organism>